<feature type="transmembrane region" description="Helical" evidence="1">
    <location>
        <begin position="7"/>
        <end position="26"/>
    </location>
</feature>
<feature type="transmembrane region" description="Helical" evidence="1">
    <location>
        <begin position="38"/>
        <end position="57"/>
    </location>
</feature>
<dbReference type="EMBL" id="JADEWZ010000038">
    <property type="protein sequence ID" value="MBE9118114.1"/>
    <property type="molecule type" value="Genomic_DNA"/>
</dbReference>
<feature type="transmembrane region" description="Helical" evidence="1">
    <location>
        <begin position="64"/>
        <end position="83"/>
    </location>
</feature>
<dbReference type="Proteomes" id="UP000654482">
    <property type="component" value="Unassembled WGS sequence"/>
</dbReference>
<keyword evidence="1" id="KW-0472">Membrane</keyword>
<comment type="caution">
    <text evidence="2">The sequence shown here is derived from an EMBL/GenBank/DDBJ whole genome shotgun (WGS) entry which is preliminary data.</text>
</comment>
<keyword evidence="3" id="KW-1185">Reference proteome</keyword>
<proteinExistence type="predicted"/>
<keyword evidence="1" id="KW-0812">Transmembrane</keyword>
<keyword evidence="1" id="KW-1133">Transmembrane helix</keyword>
<feature type="transmembrane region" description="Helical" evidence="1">
    <location>
        <begin position="89"/>
        <end position="107"/>
    </location>
</feature>
<protein>
    <submittedName>
        <fullName evidence="2">Uncharacterized protein</fullName>
    </submittedName>
</protein>
<evidence type="ECO:0000256" key="1">
    <source>
        <dbReference type="SAM" id="Phobius"/>
    </source>
</evidence>
<dbReference type="AlphaFoldDB" id="A0A8J7J5L1"/>
<accession>A0A8J7J5L1</accession>
<organism evidence="2 3">
    <name type="scientific">Lusitaniella coriacea LEGE 07157</name>
    <dbReference type="NCBI Taxonomy" id="945747"/>
    <lineage>
        <taxon>Bacteria</taxon>
        <taxon>Bacillati</taxon>
        <taxon>Cyanobacteriota</taxon>
        <taxon>Cyanophyceae</taxon>
        <taxon>Spirulinales</taxon>
        <taxon>Lusitaniellaceae</taxon>
        <taxon>Lusitaniella</taxon>
    </lineage>
</organism>
<evidence type="ECO:0000313" key="3">
    <source>
        <dbReference type="Proteomes" id="UP000654482"/>
    </source>
</evidence>
<dbReference type="RefSeq" id="WP_194031203.1">
    <property type="nucleotide sequence ID" value="NZ_JADEWZ010000038.1"/>
</dbReference>
<name>A0A8J7J5L1_9CYAN</name>
<gene>
    <name evidence="2" type="ORF">IQ249_19655</name>
</gene>
<reference evidence="2" key="1">
    <citation type="submission" date="2020-10" db="EMBL/GenBank/DDBJ databases">
        <authorList>
            <person name="Castelo-Branco R."/>
            <person name="Eusebio N."/>
            <person name="Adriana R."/>
            <person name="Vieira A."/>
            <person name="Brugerolle De Fraissinette N."/>
            <person name="Rezende De Castro R."/>
            <person name="Schneider M.P."/>
            <person name="Vasconcelos V."/>
            <person name="Leao P.N."/>
        </authorList>
    </citation>
    <scope>NUCLEOTIDE SEQUENCE</scope>
    <source>
        <strain evidence="2">LEGE 07157</strain>
    </source>
</reference>
<evidence type="ECO:0000313" key="2">
    <source>
        <dbReference type="EMBL" id="MBE9118114.1"/>
    </source>
</evidence>
<sequence length="111" mass="12368">MRFFNKIIGLILIVLGVYYLGKNVVFTTQFSPYWWRDLSAAGSVLCLSSGVVGLIFLPSETRSWSWVLVALGIILVFLNGNVILKPTSLWYFFASFATLITGLKLVTTGRV</sequence>